<feature type="domain" description="ABC3 transporter permease C-terminal" evidence="7">
    <location>
        <begin position="650"/>
        <end position="768"/>
    </location>
</feature>
<evidence type="ECO:0000256" key="6">
    <source>
        <dbReference type="SAM" id="Phobius"/>
    </source>
</evidence>
<dbReference type="PATRIC" id="fig|1317121.7.peg.867"/>
<dbReference type="EMBL" id="AQQZ01000013">
    <property type="protein sequence ID" value="KNG92182.1"/>
    <property type="molecule type" value="Genomic_DNA"/>
</dbReference>
<dbReference type="AlphaFoldDB" id="A0A0L1JKD4"/>
<evidence type="ECO:0000256" key="1">
    <source>
        <dbReference type="ARBA" id="ARBA00004651"/>
    </source>
</evidence>
<evidence type="ECO:0000313" key="9">
    <source>
        <dbReference type="Proteomes" id="UP000036938"/>
    </source>
</evidence>
<evidence type="ECO:0000259" key="7">
    <source>
        <dbReference type="Pfam" id="PF02687"/>
    </source>
</evidence>
<comment type="caution">
    <text evidence="8">The sequence shown here is derived from an EMBL/GenBank/DDBJ whole genome shotgun (WGS) entry which is preliminary data.</text>
</comment>
<keyword evidence="3 6" id="KW-0812">Transmembrane</keyword>
<dbReference type="OrthoDB" id="343744at2"/>
<comment type="subcellular location">
    <subcellularLocation>
        <location evidence="1">Cell membrane</location>
        <topology evidence="1">Multi-pass membrane protein</topology>
    </subcellularLocation>
</comment>
<keyword evidence="5 6" id="KW-0472">Membrane</keyword>
<feature type="transmembrane region" description="Helical" evidence="6">
    <location>
        <begin position="644"/>
        <end position="667"/>
    </location>
</feature>
<evidence type="ECO:0000256" key="4">
    <source>
        <dbReference type="ARBA" id="ARBA00022989"/>
    </source>
</evidence>
<keyword evidence="4 6" id="KW-1133">Transmembrane helix</keyword>
<dbReference type="PANTHER" id="PTHR30287:SF2">
    <property type="entry name" value="BLL1001 PROTEIN"/>
    <property type="match status" value="1"/>
</dbReference>
<feature type="transmembrane region" description="Helical" evidence="6">
    <location>
        <begin position="742"/>
        <end position="762"/>
    </location>
</feature>
<accession>A0A0L1JKD4</accession>
<feature type="domain" description="ABC3 transporter permease C-terminal" evidence="7">
    <location>
        <begin position="206"/>
        <end position="330"/>
    </location>
</feature>
<evidence type="ECO:0000256" key="5">
    <source>
        <dbReference type="ARBA" id="ARBA00023136"/>
    </source>
</evidence>
<proteinExistence type="predicted"/>
<feature type="transmembrane region" description="Helical" evidence="6">
    <location>
        <begin position="206"/>
        <end position="227"/>
    </location>
</feature>
<dbReference type="InterPro" id="IPR003838">
    <property type="entry name" value="ABC3_permease_C"/>
</dbReference>
<feature type="transmembrane region" description="Helical" evidence="6">
    <location>
        <begin position="698"/>
        <end position="722"/>
    </location>
</feature>
<evidence type="ECO:0000256" key="3">
    <source>
        <dbReference type="ARBA" id="ARBA00022692"/>
    </source>
</evidence>
<gene>
    <name evidence="8" type="ORF">ATO11_18830</name>
</gene>
<dbReference type="Pfam" id="PF02687">
    <property type="entry name" value="FtsX"/>
    <property type="match status" value="2"/>
</dbReference>
<dbReference type="Proteomes" id="UP000036938">
    <property type="component" value="Unassembled WGS sequence"/>
</dbReference>
<reference evidence="8 9" key="1">
    <citation type="journal article" date="2015" name="Int. J. Syst. Evol. Microbiol.">
        <title>Aestuariivita atlantica sp. nov., isolated from deep sea sediment of the Atlantic Ocean.</title>
        <authorList>
            <person name="Li G."/>
            <person name="Lai Q."/>
            <person name="Du Y."/>
            <person name="Liu X."/>
            <person name="Sun F."/>
            <person name="Shao Z."/>
        </authorList>
    </citation>
    <scope>NUCLEOTIDE SEQUENCE [LARGE SCALE GENOMIC DNA]</scope>
    <source>
        <strain evidence="8 9">22II-S11-z3</strain>
    </source>
</reference>
<evidence type="ECO:0000313" key="8">
    <source>
        <dbReference type="EMBL" id="KNG92182.1"/>
    </source>
</evidence>
<dbReference type="STRING" id="1317121.ATO11_18830"/>
<feature type="transmembrane region" description="Helical" evidence="6">
    <location>
        <begin position="302"/>
        <end position="324"/>
    </location>
</feature>
<feature type="transmembrane region" description="Helical" evidence="6">
    <location>
        <begin position="420"/>
        <end position="440"/>
    </location>
</feature>
<dbReference type="GO" id="GO:0005886">
    <property type="term" value="C:plasma membrane"/>
    <property type="evidence" value="ECO:0007669"/>
    <property type="project" value="UniProtKB-SubCell"/>
</dbReference>
<feature type="transmembrane region" description="Helical" evidence="6">
    <location>
        <begin position="345"/>
        <end position="367"/>
    </location>
</feature>
<keyword evidence="2" id="KW-1003">Cell membrane</keyword>
<keyword evidence="9" id="KW-1185">Reference proteome</keyword>
<sequence>MVLGGLMLATALWSGVQALNAEARASYAASSAALGQGSLDLLSHPDGTPVTQADFIALRRAGYPVSPVIEGTLPGRDGPVRLLGLDPLTSPPRPELAGLADGQIDLATFLTAPGLLLAAPETAALLPPALPPIRTLATLPADVIVTDVTTAARLLDRTGFDHLVLDRPLPLGLPPIGTVTDLHLTREAPSGDIAALTNSFHLNLTAFGLLSFAVGLFIVQSAIGLAFEQRRGTVRSLRAMGVSLRRVMIAIVMELSLFAVLAGAAGLALGYLLARALMPGVSGTLRALYGAQIDAAIGFDPLWAATGLAMTLAGALLAAAAALWRVGRMPLLAAGSASWARQASIGLRWQTLAALALFALASVLAVVGDSLVAGFACIAALLIGAALMLPPLVSALLWLASRAVPPGIPQWVLADTRQQVPGLSLALMALLLALSANVGVSTMVGSFRTTFIGWLDQRLAADLYLTARTADEARDIRAHLQTVTDVTTVIPIWSVPAMLDGQPGSAYGIIDDPLYRDHWPLLAARPDVWDALHRGEGVLVNEQLFRRSGLSLDDPVQVVDGWEAPVLGVYSDYGNTRPQVMADAAALAARIDPPPILRFALRVAPGTQAEVKSNIQTLFSLPETNIVDQARVKEFSLSVFERTFLVTGALNVLTLAVAGFALFMSLLTLSDLRLPQVAPVWAQGMPVRLLARLDITRSVALALVTFVVSIPVGLALAWVLLAVVNVQAFGWRLPMSVFPADWARLAGWAVLATVLASLWPALRLSSSGPVLLLRVFAAHG</sequence>
<name>A0A0L1JKD4_9RHOB</name>
<protein>
    <submittedName>
        <fullName evidence="8">ABC transporter permease</fullName>
    </submittedName>
</protein>
<feature type="transmembrane region" description="Helical" evidence="6">
    <location>
        <begin position="247"/>
        <end position="274"/>
    </location>
</feature>
<dbReference type="PANTHER" id="PTHR30287">
    <property type="entry name" value="MEMBRANE COMPONENT OF PREDICTED ABC SUPERFAMILY METABOLITE UPTAKE TRANSPORTER"/>
    <property type="match status" value="1"/>
</dbReference>
<dbReference type="InterPro" id="IPR038766">
    <property type="entry name" value="Membrane_comp_ABC_pdt"/>
</dbReference>
<feature type="transmembrane region" description="Helical" evidence="6">
    <location>
        <begin position="373"/>
        <end position="399"/>
    </location>
</feature>
<evidence type="ECO:0000256" key="2">
    <source>
        <dbReference type="ARBA" id="ARBA00022475"/>
    </source>
</evidence>
<organism evidence="8 9">
    <name type="scientific">Pseudaestuariivita atlantica</name>
    <dbReference type="NCBI Taxonomy" id="1317121"/>
    <lineage>
        <taxon>Bacteria</taxon>
        <taxon>Pseudomonadati</taxon>
        <taxon>Pseudomonadota</taxon>
        <taxon>Alphaproteobacteria</taxon>
        <taxon>Rhodobacterales</taxon>
        <taxon>Paracoccaceae</taxon>
        <taxon>Pseudaestuariivita</taxon>
    </lineage>
</organism>